<dbReference type="SUPFAM" id="SSF50129">
    <property type="entry name" value="GroES-like"/>
    <property type="match status" value="1"/>
</dbReference>
<keyword evidence="3" id="KW-1185">Reference proteome</keyword>
<dbReference type="InterPro" id="IPR011032">
    <property type="entry name" value="GroES-like_sf"/>
</dbReference>
<dbReference type="Gene3D" id="3.40.50.720">
    <property type="entry name" value="NAD(P)-binding Rossmann-like Domain"/>
    <property type="match status" value="1"/>
</dbReference>
<evidence type="ECO:0000313" key="3">
    <source>
        <dbReference type="Proteomes" id="UP000019205"/>
    </source>
</evidence>
<reference evidence="2 3" key="1">
    <citation type="journal article" date="2007" name="Proc. Natl. Acad. Sci. U.S.A.">
        <title>Characterization of a marine gammaproteobacterium capable of aerobic anoxygenic photosynthesis.</title>
        <authorList>
            <person name="Fuchs B.M."/>
            <person name="Spring S."/>
            <person name="Teeling H."/>
            <person name="Quast C."/>
            <person name="Wulf J."/>
            <person name="Schattenhofer M."/>
            <person name="Yan S."/>
            <person name="Ferriera S."/>
            <person name="Johnson J."/>
            <person name="Glockner F.O."/>
            <person name="Amann R."/>
        </authorList>
    </citation>
    <scope>NUCLEOTIDE SEQUENCE [LARGE SCALE GENOMIC DNA]</scope>
    <source>
        <strain evidence="2">KT71</strain>
    </source>
</reference>
<dbReference type="SMART" id="SM00829">
    <property type="entry name" value="PKS_ER"/>
    <property type="match status" value="1"/>
</dbReference>
<evidence type="ECO:0000259" key="1">
    <source>
        <dbReference type="SMART" id="SM00829"/>
    </source>
</evidence>
<dbReference type="eggNOG" id="COG0604">
    <property type="taxonomic scope" value="Bacteria"/>
</dbReference>
<gene>
    <name evidence="2" type="ORF">KT71_14479</name>
</gene>
<dbReference type="OrthoDB" id="4190732at2"/>
<dbReference type="Pfam" id="PF08240">
    <property type="entry name" value="ADH_N"/>
    <property type="match status" value="1"/>
</dbReference>
<evidence type="ECO:0000313" key="2">
    <source>
        <dbReference type="EMBL" id="EAQ97784.2"/>
    </source>
</evidence>
<dbReference type="HOGENOM" id="CLU_026673_3_4_6"/>
<dbReference type="RefSeq" id="WP_023659621.1">
    <property type="nucleotide sequence ID" value="NZ_CM002299.1"/>
</dbReference>
<dbReference type="InterPro" id="IPR013149">
    <property type="entry name" value="ADH-like_C"/>
</dbReference>
<dbReference type="Proteomes" id="UP000019205">
    <property type="component" value="Chromosome"/>
</dbReference>
<dbReference type="Gene3D" id="3.90.180.10">
    <property type="entry name" value="Medium-chain alcohol dehydrogenases, catalytic domain"/>
    <property type="match status" value="1"/>
</dbReference>
<dbReference type="SUPFAM" id="SSF51735">
    <property type="entry name" value="NAD(P)-binding Rossmann-fold domains"/>
    <property type="match status" value="1"/>
</dbReference>
<proteinExistence type="predicted"/>
<dbReference type="CDD" id="cd08276">
    <property type="entry name" value="MDR7"/>
    <property type="match status" value="1"/>
</dbReference>
<dbReference type="InterPro" id="IPR020843">
    <property type="entry name" value="ER"/>
</dbReference>
<dbReference type="InterPro" id="IPR052711">
    <property type="entry name" value="Zinc_ADH-like"/>
</dbReference>
<dbReference type="InterPro" id="IPR036291">
    <property type="entry name" value="NAD(P)-bd_dom_sf"/>
</dbReference>
<comment type="caution">
    <text evidence="2">The sequence shown here is derived from an EMBL/GenBank/DDBJ whole genome shotgun (WGS) entry which is preliminary data.</text>
</comment>
<dbReference type="PANTHER" id="PTHR45033:SF2">
    <property type="entry name" value="ZINC-TYPE ALCOHOL DEHYDROGENASE-LIKE PROTEIN C1773.06C"/>
    <property type="match status" value="1"/>
</dbReference>
<organism evidence="2 3">
    <name type="scientific">Congregibacter litoralis KT71</name>
    <dbReference type="NCBI Taxonomy" id="314285"/>
    <lineage>
        <taxon>Bacteria</taxon>
        <taxon>Pseudomonadati</taxon>
        <taxon>Pseudomonadota</taxon>
        <taxon>Gammaproteobacteria</taxon>
        <taxon>Cellvibrionales</taxon>
        <taxon>Halieaceae</taxon>
        <taxon>Congregibacter</taxon>
    </lineage>
</organism>
<dbReference type="InterPro" id="IPR013154">
    <property type="entry name" value="ADH-like_N"/>
</dbReference>
<reference evidence="2 3" key="2">
    <citation type="journal article" date="2009" name="PLoS ONE">
        <title>The photosynthetic apparatus and its regulation in the aerobic gammaproteobacterium Congregibacter litoralis gen. nov., sp. nov.</title>
        <authorList>
            <person name="Spring S."/>
            <person name="Lunsdorf H."/>
            <person name="Fuchs B.M."/>
            <person name="Tindall B.J."/>
        </authorList>
    </citation>
    <scope>NUCLEOTIDE SEQUENCE [LARGE SCALE GENOMIC DNA]</scope>
    <source>
        <strain evidence="2">KT71</strain>
    </source>
</reference>
<sequence>MQHIYVTKSGGLDGLTLGETEPRAPDAGEVQVRVQASSLNYHDYLVAAGLLPVDDHRIPMSDGAGEVTAVGEGVTDYAVGDRVMSCFFPNWEDGGATLEGLLGVPGDHVDGFASETVTMAASAFSPMPGHMSFAEAATLPCAGLTAWRALVEETSLQEGEWVLVQGTGGVSIFAMQIARHLGCKVLATSSSEAKLQKLKELGADEVINYREEPEWGRRAAELTGGVSLVVEVGGPGTVTQSVRALRVGGAISMIGVLTGISGDVPLAEFFQRNATMSGITVGSRQHQANMTKAFEDWELRPVLDRSFQLKELTEAFRYQESGQHFGKIGLDLS</sequence>
<name>A4A7Y9_9GAMM</name>
<dbReference type="STRING" id="314285.KT71_14479"/>
<dbReference type="PANTHER" id="PTHR45033">
    <property type="match status" value="1"/>
</dbReference>
<dbReference type="AlphaFoldDB" id="A4A7Y9"/>
<dbReference type="Pfam" id="PF00107">
    <property type="entry name" value="ADH_zinc_N"/>
    <property type="match status" value="1"/>
</dbReference>
<dbReference type="GO" id="GO:0016491">
    <property type="term" value="F:oxidoreductase activity"/>
    <property type="evidence" value="ECO:0007669"/>
    <property type="project" value="InterPro"/>
</dbReference>
<protein>
    <submittedName>
        <fullName evidence="2">NADPH:quinone reductase</fullName>
    </submittedName>
</protein>
<accession>A4A7Y9</accession>
<feature type="domain" description="Enoyl reductase (ER)" evidence="1">
    <location>
        <begin position="10"/>
        <end position="330"/>
    </location>
</feature>
<dbReference type="EMBL" id="AAOA02000001">
    <property type="protein sequence ID" value="EAQ97784.2"/>
    <property type="molecule type" value="Genomic_DNA"/>
</dbReference>